<sequence>MNNRLSAIELLAVGYNNGLTEAEKTMEVQQLEVRKQQQAEEKQQGFGNPFLKLSQAYGESTSRREERQQQALHEERMKRLAELEAKAQAANEEHARKRKLEADMQRLAHLEQAEKAGLM</sequence>
<evidence type="ECO:0000256" key="1">
    <source>
        <dbReference type="SAM" id="MobiDB-lite"/>
    </source>
</evidence>
<accession>A0A2A7DAQ7</accession>
<evidence type="ECO:0000313" key="2">
    <source>
        <dbReference type="EMBL" id="PDZ17096.1"/>
    </source>
</evidence>
<protein>
    <submittedName>
        <fullName evidence="2">Uncharacterized protein</fullName>
    </submittedName>
</protein>
<proteinExistence type="predicted"/>
<dbReference type="EMBL" id="NVLX01000011">
    <property type="protein sequence ID" value="PDZ17096.1"/>
    <property type="molecule type" value="Genomic_DNA"/>
</dbReference>
<evidence type="ECO:0000313" key="3">
    <source>
        <dbReference type="Proteomes" id="UP000220192"/>
    </source>
</evidence>
<feature type="compositionally biased region" description="Basic and acidic residues" evidence="1">
    <location>
        <begin position="61"/>
        <end position="75"/>
    </location>
</feature>
<dbReference type="RefSeq" id="WP_097840937.1">
    <property type="nucleotide sequence ID" value="NZ_NVLX01000011.1"/>
</dbReference>
<dbReference type="AlphaFoldDB" id="A0A2A7DAQ7"/>
<comment type="caution">
    <text evidence="2">The sequence shown here is derived from an EMBL/GenBank/DDBJ whole genome shotgun (WGS) entry which is preliminary data.</text>
</comment>
<organism evidence="2 3">
    <name type="scientific">Bacillus anthracis</name>
    <name type="common">anthrax bacterium</name>
    <dbReference type="NCBI Taxonomy" id="1392"/>
    <lineage>
        <taxon>Bacteria</taxon>
        <taxon>Bacillati</taxon>
        <taxon>Bacillota</taxon>
        <taxon>Bacilli</taxon>
        <taxon>Bacillales</taxon>
        <taxon>Bacillaceae</taxon>
        <taxon>Bacillus</taxon>
        <taxon>Bacillus cereus group</taxon>
    </lineage>
</organism>
<feature type="region of interest" description="Disordered" evidence="1">
    <location>
        <begin position="39"/>
        <end position="75"/>
    </location>
</feature>
<reference evidence="2 3" key="1">
    <citation type="submission" date="2017-09" db="EMBL/GenBank/DDBJ databases">
        <title>Large-scale bioinformatics analysis of Bacillus genomes uncovers conserved roles of natural products in bacterial physiology.</title>
        <authorList>
            <consortium name="Agbiome Team Llc"/>
            <person name="Bleich R.M."/>
            <person name="Grubbs K.J."/>
            <person name="Santa Maria K.C."/>
            <person name="Allen S.E."/>
            <person name="Farag S."/>
            <person name="Shank E.A."/>
            <person name="Bowers A."/>
        </authorList>
    </citation>
    <scope>NUCLEOTIDE SEQUENCE [LARGE SCALE GENOMIC DNA]</scope>
    <source>
        <strain evidence="2 3">AFS095574</strain>
    </source>
</reference>
<dbReference type="Proteomes" id="UP000220192">
    <property type="component" value="Unassembled WGS sequence"/>
</dbReference>
<name>A0A2A7DAQ7_BACAN</name>
<gene>
    <name evidence="2" type="ORF">CON16_10470</name>
</gene>